<accession>A0ABD6AU24</accession>
<dbReference type="Proteomes" id="UP001597187">
    <property type="component" value="Unassembled WGS sequence"/>
</dbReference>
<reference evidence="1 2" key="1">
    <citation type="journal article" date="2019" name="Int. J. Syst. Evol. Microbiol.">
        <title>The Global Catalogue of Microorganisms (GCM) 10K type strain sequencing project: providing services to taxonomists for standard genome sequencing and annotation.</title>
        <authorList>
            <consortium name="The Broad Institute Genomics Platform"/>
            <consortium name="The Broad Institute Genome Sequencing Center for Infectious Disease"/>
            <person name="Wu L."/>
            <person name="Ma J."/>
        </authorList>
    </citation>
    <scope>NUCLEOTIDE SEQUENCE [LARGE SCALE GENOMIC DNA]</scope>
    <source>
        <strain evidence="1 2">CGMCC 1.12563</strain>
    </source>
</reference>
<proteinExistence type="predicted"/>
<protein>
    <submittedName>
        <fullName evidence="1">Rubrerythrin family protein</fullName>
    </submittedName>
</protein>
<dbReference type="SUPFAM" id="SSF47240">
    <property type="entry name" value="Ferritin-like"/>
    <property type="match status" value="2"/>
</dbReference>
<dbReference type="Gene3D" id="1.20.1260.10">
    <property type="match status" value="1"/>
</dbReference>
<gene>
    <name evidence="1" type="ORF">ACFSBT_06300</name>
</gene>
<dbReference type="EMBL" id="JBHUDC010000003">
    <property type="protein sequence ID" value="MFD1512890.1"/>
    <property type="molecule type" value="Genomic_DNA"/>
</dbReference>
<dbReference type="InterPro" id="IPR009078">
    <property type="entry name" value="Ferritin-like_SF"/>
</dbReference>
<comment type="caution">
    <text evidence="1">The sequence shown here is derived from an EMBL/GenBank/DDBJ whole genome shotgun (WGS) entry which is preliminary data.</text>
</comment>
<name>A0ABD6AU24_9EURY</name>
<dbReference type="InterPro" id="IPR012347">
    <property type="entry name" value="Ferritin-like"/>
</dbReference>
<dbReference type="AlphaFoldDB" id="A0ABD6AU24"/>
<dbReference type="RefSeq" id="WP_250872864.1">
    <property type="nucleotide sequence ID" value="NZ_JALXFV010000003.1"/>
</dbReference>
<evidence type="ECO:0000313" key="2">
    <source>
        <dbReference type="Proteomes" id="UP001597187"/>
    </source>
</evidence>
<evidence type="ECO:0000313" key="1">
    <source>
        <dbReference type="EMBL" id="MFD1512890.1"/>
    </source>
</evidence>
<organism evidence="1 2">
    <name type="scientific">Halomarina rubra</name>
    <dbReference type="NCBI Taxonomy" id="2071873"/>
    <lineage>
        <taxon>Archaea</taxon>
        <taxon>Methanobacteriati</taxon>
        <taxon>Methanobacteriota</taxon>
        <taxon>Stenosarchaea group</taxon>
        <taxon>Halobacteria</taxon>
        <taxon>Halobacteriales</taxon>
        <taxon>Natronomonadaceae</taxon>
        <taxon>Halomarina</taxon>
    </lineage>
</organism>
<keyword evidence="2" id="KW-1185">Reference proteome</keyword>
<sequence length="213" mass="23037">MDASEFTAAVERATATELDRLGSEKSLVASTNARLDTEHVLAAAARSEARAAETFEQWAGDESDETVRTTFGRVADAERDHRERIVAHLDESASVATAADVDPLHEHLRGLDDTVERVAAGMVARPLVASRSLLQVINFFINEADESSANVFRDLRAETEAMADEGAELLEPLCESDADWERAETAAVETVAVAYEAYAETLEGMGVDPKPVC</sequence>